<feature type="compositionally biased region" description="Acidic residues" evidence="1">
    <location>
        <begin position="30"/>
        <end position="39"/>
    </location>
</feature>
<feature type="compositionally biased region" description="Basic residues" evidence="1">
    <location>
        <begin position="1"/>
        <end position="11"/>
    </location>
</feature>
<dbReference type="HOGENOM" id="CLU_2334097_0_0_1"/>
<evidence type="ECO:0000256" key="1">
    <source>
        <dbReference type="SAM" id="MobiDB-lite"/>
    </source>
</evidence>
<sequence length="98" mass="11078">MKQYCRSKKGKGKDEEDVGRVQDLFNSEGGDLEQEDTEDENEILANQEEQAEIQRKALILLSVLACLCRAPTADAILSKHFWVFSCIPIVLQLVPLRT</sequence>
<proteinExistence type="predicted"/>
<name>V2XSF6_MONRO</name>
<evidence type="ECO:0000313" key="2">
    <source>
        <dbReference type="EMBL" id="ESK96682.1"/>
    </source>
</evidence>
<evidence type="ECO:0000313" key="3">
    <source>
        <dbReference type="Proteomes" id="UP000017559"/>
    </source>
</evidence>
<accession>V2XSF6</accession>
<dbReference type="Proteomes" id="UP000017559">
    <property type="component" value="Unassembled WGS sequence"/>
</dbReference>
<feature type="region of interest" description="Disordered" evidence="1">
    <location>
        <begin position="1"/>
        <end position="39"/>
    </location>
</feature>
<protein>
    <submittedName>
        <fullName evidence="2">Uncharacterized protein</fullName>
    </submittedName>
</protein>
<organism evidence="2 3">
    <name type="scientific">Moniliophthora roreri (strain MCA 2997)</name>
    <name type="common">Cocoa frosty pod rot fungus</name>
    <name type="synonym">Crinipellis roreri</name>
    <dbReference type="NCBI Taxonomy" id="1381753"/>
    <lineage>
        <taxon>Eukaryota</taxon>
        <taxon>Fungi</taxon>
        <taxon>Dikarya</taxon>
        <taxon>Basidiomycota</taxon>
        <taxon>Agaricomycotina</taxon>
        <taxon>Agaricomycetes</taxon>
        <taxon>Agaricomycetidae</taxon>
        <taxon>Agaricales</taxon>
        <taxon>Marasmiineae</taxon>
        <taxon>Marasmiaceae</taxon>
        <taxon>Moniliophthora</taxon>
    </lineage>
</organism>
<dbReference type="KEGG" id="mrr:Moror_6902"/>
<reference evidence="2 3" key="1">
    <citation type="journal article" date="2014" name="BMC Genomics">
        <title>Genome and secretome analysis of the hemibiotrophic fungal pathogen, Moniliophthora roreri, which causes frosty pod rot disease of cacao: mechanisms of the biotrophic and necrotrophic phases.</title>
        <authorList>
            <person name="Meinhardt L.W."/>
            <person name="Costa G.G.L."/>
            <person name="Thomazella D.P.T."/>
            <person name="Teixeira P.J.P.L."/>
            <person name="Carazzolle M.F."/>
            <person name="Schuster S.C."/>
            <person name="Carlson J.E."/>
            <person name="Guiltinan M.J."/>
            <person name="Mieczkowski P."/>
            <person name="Farmer A."/>
            <person name="Ramaraj T."/>
            <person name="Crozier J."/>
            <person name="Davis R.E."/>
            <person name="Shao J."/>
            <person name="Melnick R.L."/>
            <person name="Pereira G.A.G."/>
            <person name="Bailey B.A."/>
        </authorList>
    </citation>
    <scope>NUCLEOTIDE SEQUENCE [LARGE SCALE GENOMIC DNA]</scope>
    <source>
        <strain evidence="2 3">MCA 2997</strain>
    </source>
</reference>
<dbReference type="AlphaFoldDB" id="V2XSF6"/>
<dbReference type="EMBL" id="AWSO01000045">
    <property type="protein sequence ID" value="ESK96682.1"/>
    <property type="molecule type" value="Genomic_DNA"/>
</dbReference>
<gene>
    <name evidence="2" type="ORF">Moror_6902</name>
</gene>
<keyword evidence="3" id="KW-1185">Reference proteome</keyword>
<comment type="caution">
    <text evidence="2">The sequence shown here is derived from an EMBL/GenBank/DDBJ whole genome shotgun (WGS) entry which is preliminary data.</text>
</comment>